<keyword evidence="4" id="KW-0732">Signal</keyword>
<dbReference type="InterPro" id="IPR013783">
    <property type="entry name" value="Ig-like_fold"/>
</dbReference>
<gene>
    <name evidence="6" type="ORF">HOLleu_38964</name>
</gene>
<evidence type="ECO:0000259" key="5">
    <source>
        <dbReference type="PROSITE" id="PS50853"/>
    </source>
</evidence>
<feature type="compositionally biased region" description="Basic and acidic residues" evidence="2">
    <location>
        <begin position="300"/>
        <end position="319"/>
    </location>
</feature>
<protein>
    <recommendedName>
        <fullName evidence="5">Fibronectin type-III domain-containing protein</fullName>
    </recommendedName>
</protein>
<feature type="coiled-coil region" evidence="1">
    <location>
        <begin position="163"/>
        <end position="190"/>
    </location>
</feature>
<feature type="compositionally biased region" description="Acidic residues" evidence="2">
    <location>
        <begin position="281"/>
        <end position="299"/>
    </location>
</feature>
<evidence type="ECO:0000313" key="6">
    <source>
        <dbReference type="EMBL" id="KAJ8021688.1"/>
    </source>
</evidence>
<feature type="compositionally biased region" description="Polar residues" evidence="2">
    <location>
        <begin position="205"/>
        <end position="226"/>
    </location>
</feature>
<feature type="transmembrane region" description="Helical" evidence="3">
    <location>
        <begin position="126"/>
        <end position="145"/>
    </location>
</feature>
<dbReference type="AlphaFoldDB" id="A0A9Q0YFF9"/>
<keyword evidence="3" id="KW-0472">Membrane</keyword>
<feature type="chain" id="PRO_5040359077" description="Fibronectin type-III domain-containing protein" evidence="4">
    <location>
        <begin position="24"/>
        <end position="319"/>
    </location>
</feature>
<organism evidence="6 7">
    <name type="scientific">Holothuria leucospilota</name>
    <name type="common">Black long sea cucumber</name>
    <name type="synonym">Mertensiothuria leucospilota</name>
    <dbReference type="NCBI Taxonomy" id="206669"/>
    <lineage>
        <taxon>Eukaryota</taxon>
        <taxon>Metazoa</taxon>
        <taxon>Echinodermata</taxon>
        <taxon>Eleutherozoa</taxon>
        <taxon>Echinozoa</taxon>
        <taxon>Holothuroidea</taxon>
        <taxon>Aspidochirotacea</taxon>
        <taxon>Aspidochirotida</taxon>
        <taxon>Holothuriidae</taxon>
        <taxon>Holothuria</taxon>
    </lineage>
</organism>
<evidence type="ECO:0000256" key="2">
    <source>
        <dbReference type="SAM" id="MobiDB-lite"/>
    </source>
</evidence>
<feature type="compositionally biased region" description="Basic and acidic residues" evidence="2">
    <location>
        <begin position="227"/>
        <end position="236"/>
    </location>
</feature>
<feature type="region of interest" description="Disordered" evidence="2">
    <location>
        <begin position="278"/>
        <end position="319"/>
    </location>
</feature>
<dbReference type="Pfam" id="PF00041">
    <property type="entry name" value="fn3"/>
    <property type="match status" value="1"/>
</dbReference>
<proteinExistence type="predicted"/>
<sequence>MTVVKTCVIVTFIQVLVVHTAQGARQFASELKSRNITHTSVVLEWLPPDNVTIFFNYKLTVFDDNSRVVRNRVIDDSSQTSIQIRQLNIWTNYTVRLITCDVQNEALGTQWHSFSTRFFIVNTKTLLAIAALFFISLCYILALIFKFKCNFDEDDGKWRRQLIEDYQRQRIEKKARMQKYQRKKNSIKRQFSSLLIWRRHESSTTSDDSVKENTSLDYGQGTQITKDTNDILHGPEEDCQPQNGEIKSDTAEMLHTCGVDETDEVISVASDDFINTAQYSNEEESQSTDEQDLTPDIEPQELKEELHMSDENRDLTLIP</sequence>
<dbReference type="InterPro" id="IPR003961">
    <property type="entry name" value="FN3_dom"/>
</dbReference>
<feature type="domain" description="Fibronectin type-III" evidence="5">
    <location>
        <begin position="27"/>
        <end position="119"/>
    </location>
</feature>
<evidence type="ECO:0000313" key="7">
    <source>
        <dbReference type="Proteomes" id="UP001152320"/>
    </source>
</evidence>
<dbReference type="PROSITE" id="PS50853">
    <property type="entry name" value="FN3"/>
    <property type="match status" value="1"/>
</dbReference>
<evidence type="ECO:0000256" key="1">
    <source>
        <dbReference type="SAM" id="Coils"/>
    </source>
</evidence>
<accession>A0A9Q0YFF9</accession>
<dbReference type="OrthoDB" id="245697at2759"/>
<comment type="caution">
    <text evidence="6">The sequence shown here is derived from an EMBL/GenBank/DDBJ whole genome shotgun (WGS) entry which is preliminary data.</text>
</comment>
<keyword evidence="7" id="KW-1185">Reference proteome</keyword>
<feature type="signal peptide" evidence="4">
    <location>
        <begin position="1"/>
        <end position="23"/>
    </location>
</feature>
<keyword evidence="3" id="KW-1133">Transmembrane helix</keyword>
<dbReference type="Proteomes" id="UP001152320">
    <property type="component" value="Chromosome 21"/>
</dbReference>
<evidence type="ECO:0000256" key="3">
    <source>
        <dbReference type="SAM" id="Phobius"/>
    </source>
</evidence>
<keyword evidence="3" id="KW-0812">Transmembrane</keyword>
<evidence type="ECO:0000256" key="4">
    <source>
        <dbReference type="SAM" id="SignalP"/>
    </source>
</evidence>
<dbReference type="EMBL" id="JAIZAY010000021">
    <property type="protein sequence ID" value="KAJ8021688.1"/>
    <property type="molecule type" value="Genomic_DNA"/>
</dbReference>
<reference evidence="6" key="1">
    <citation type="submission" date="2021-10" db="EMBL/GenBank/DDBJ databases">
        <title>Tropical sea cucumber genome reveals ecological adaptation and Cuvierian tubules defense mechanism.</title>
        <authorList>
            <person name="Chen T."/>
        </authorList>
    </citation>
    <scope>NUCLEOTIDE SEQUENCE</scope>
    <source>
        <strain evidence="6">Nanhai2018</strain>
        <tissue evidence="6">Muscle</tissue>
    </source>
</reference>
<dbReference type="InterPro" id="IPR036116">
    <property type="entry name" value="FN3_sf"/>
</dbReference>
<dbReference type="CDD" id="cd00063">
    <property type="entry name" value="FN3"/>
    <property type="match status" value="1"/>
</dbReference>
<dbReference type="Gene3D" id="2.60.40.10">
    <property type="entry name" value="Immunoglobulins"/>
    <property type="match status" value="1"/>
</dbReference>
<dbReference type="SUPFAM" id="SSF49265">
    <property type="entry name" value="Fibronectin type III"/>
    <property type="match status" value="1"/>
</dbReference>
<feature type="region of interest" description="Disordered" evidence="2">
    <location>
        <begin position="205"/>
        <end position="242"/>
    </location>
</feature>
<name>A0A9Q0YFF9_HOLLE</name>
<keyword evidence="1" id="KW-0175">Coiled coil</keyword>